<feature type="domain" description="GGDEF" evidence="5">
    <location>
        <begin position="289"/>
        <end position="432"/>
    </location>
</feature>
<dbReference type="InterPro" id="IPR000014">
    <property type="entry name" value="PAS"/>
</dbReference>
<dbReference type="PROSITE" id="PS50113">
    <property type="entry name" value="PAC"/>
    <property type="match status" value="1"/>
</dbReference>
<dbReference type="InterPro" id="IPR043128">
    <property type="entry name" value="Rev_trsase/Diguanyl_cyclase"/>
</dbReference>
<dbReference type="Gene3D" id="3.30.450.20">
    <property type="entry name" value="PAS domain"/>
    <property type="match status" value="1"/>
</dbReference>
<dbReference type="CDD" id="cd00077">
    <property type="entry name" value="HDc"/>
    <property type="match status" value="1"/>
</dbReference>
<evidence type="ECO:0000259" key="4">
    <source>
        <dbReference type="PROSITE" id="PS50113"/>
    </source>
</evidence>
<evidence type="ECO:0000256" key="1">
    <source>
        <dbReference type="SAM" id="Coils"/>
    </source>
</evidence>
<dbReference type="Pfam" id="PF13487">
    <property type="entry name" value="HD_5"/>
    <property type="match status" value="1"/>
</dbReference>
<evidence type="ECO:0000259" key="3">
    <source>
        <dbReference type="PROSITE" id="PS50112"/>
    </source>
</evidence>
<reference evidence="7" key="1">
    <citation type="submission" date="2019-08" db="EMBL/GenBank/DDBJ databases">
        <authorList>
            <person name="Kucharzyk K."/>
            <person name="Murdoch R.W."/>
            <person name="Higgins S."/>
            <person name="Loffler F."/>
        </authorList>
    </citation>
    <scope>NUCLEOTIDE SEQUENCE</scope>
</reference>
<dbReference type="PROSITE" id="PS51832">
    <property type="entry name" value="HD_GYP"/>
    <property type="match status" value="1"/>
</dbReference>
<dbReference type="Gene3D" id="3.30.70.270">
    <property type="match status" value="1"/>
</dbReference>
<keyword evidence="2" id="KW-0812">Transmembrane</keyword>
<feature type="domain" description="HD-GYP" evidence="6">
    <location>
        <begin position="414"/>
        <end position="600"/>
    </location>
</feature>
<dbReference type="InterPro" id="IPR000700">
    <property type="entry name" value="PAS-assoc_C"/>
</dbReference>
<dbReference type="InterPro" id="IPR003607">
    <property type="entry name" value="HD/PDEase_dom"/>
</dbReference>
<dbReference type="InterPro" id="IPR000160">
    <property type="entry name" value="GGDEF_dom"/>
</dbReference>
<dbReference type="PROSITE" id="PS50112">
    <property type="entry name" value="PAS"/>
    <property type="match status" value="1"/>
</dbReference>
<feature type="coiled-coil region" evidence="1">
    <location>
        <begin position="101"/>
        <end position="135"/>
    </location>
</feature>
<dbReference type="PANTHER" id="PTHR43155:SF2">
    <property type="entry name" value="CYCLIC DI-GMP PHOSPHODIESTERASE PA4108"/>
    <property type="match status" value="1"/>
</dbReference>
<keyword evidence="1" id="KW-0175">Coiled coil</keyword>
<gene>
    <name evidence="7" type="ORF">SDC9_54083</name>
</gene>
<dbReference type="NCBIfam" id="TIGR00229">
    <property type="entry name" value="sensory_box"/>
    <property type="match status" value="1"/>
</dbReference>
<dbReference type="Gene3D" id="1.10.3210.10">
    <property type="entry name" value="Hypothetical protein af1432"/>
    <property type="match status" value="1"/>
</dbReference>
<dbReference type="EMBL" id="VSSQ01001374">
    <property type="protein sequence ID" value="MPM07775.1"/>
    <property type="molecule type" value="Genomic_DNA"/>
</dbReference>
<feature type="domain" description="PAC" evidence="4">
    <location>
        <begin position="203"/>
        <end position="260"/>
    </location>
</feature>
<keyword evidence="2" id="KW-1133">Transmembrane helix</keyword>
<dbReference type="Pfam" id="PF00990">
    <property type="entry name" value="GGDEF"/>
    <property type="match status" value="1"/>
</dbReference>
<dbReference type="SUPFAM" id="SSF55785">
    <property type="entry name" value="PYP-like sensor domain (PAS domain)"/>
    <property type="match status" value="1"/>
</dbReference>
<feature type="transmembrane region" description="Helical" evidence="2">
    <location>
        <begin position="79"/>
        <end position="101"/>
    </location>
</feature>
<proteinExistence type="predicted"/>
<dbReference type="InterPro" id="IPR035965">
    <property type="entry name" value="PAS-like_dom_sf"/>
</dbReference>
<dbReference type="InterPro" id="IPR037522">
    <property type="entry name" value="HD_GYP_dom"/>
</dbReference>
<dbReference type="CDD" id="cd01949">
    <property type="entry name" value="GGDEF"/>
    <property type="match status" value="1"/>
</dbReference>
<dbReference type="Pfam" id="PF08448">
    <property type="entry name" value="PAS_4"/>
    <property type="match status" value="1"/>
</dbReference>
<sequence>MIYIDYVKYIHSSPFVCGSSDLKSWLRTAVTNMKKESARENSLKITIIYFIVGCAWIFLSDRLVQVKFSDQSQVLFFSIAKGIGYVFVTSVLIFTLIYRALKKELEAKKQLTLSNSELEQSNKQYKELYMEFNRKQALLKSLMDSVPDLIFYKDLDSVYLGCNTAFETFAGKAEQDIVGSTDADLFSPETAALFKKMDVEMMKTNSFRINEENVAYPDGTRVILETLKTPYCDFYGNIIGLIGVSRDITERKSREDTIRYLSYHDALTGIYNRAYFQEAKELLDSADYLPLSVIVCDVNGMKLINDAFGHSEGDKLLREIAEILMQCSRKEDIVTRIGGDEFSVLMPHTNNNAAREVVEHIRAMCEERRLDQAKKVVYTDIALGFATRNDIAESLDKTIILAEDLMYRRKLLEHKSLHSNILGSIKSTMFEKSNETEEHAERLAELSKKLGKVMGLTEEKLDELELVSTLHDLGKIGVDKNILTKPDELSDTEWREIKKHPEIGFRIANSTPELRHIAEYILCHHERWDGTGYPLGLSETDIPLISRIIAVVDTYDAMTQDRAYRKALSENEAIAEILGQAGTQFDPDIAKVFVEKVLHG</sequence>
<evidence type="ECO:0000259" key="5">
    <source>
        <dbReference type="PROSITE" id="PS50887"/>
    </source>
</evidence>
<dbReference type="PANTHER" id="PTHR43155">
    <property type="entry name" value="CYCLIC DI-GMP PHOSPHODIESTERASE PA4108-RELATED"/>
    <property type="match status" value="1"/>
</dbReference>
<dbReference type="SMART" id="SM00471">
    <property type="entry name" value="HDc"/>
    <property type="match status" value="1"/>
</dbReference>
<keyword evidence="2" id="KW-0472">Membrane</keyword>
<accession>A0A644WV32</accession>
<dbReference type="InterPro" id="IPR013656">
    <property type="entry name" value="PAS_4"/>
</dbReference>
<dbReference type="AlphaFoldDB" id="A0A644WV32"/>
<dbReference type="SUPFAM" id="SSF55073">
    <property type="entry name" value="Nucleotide cyclase"/>
    <property type="match status" value="1"/>
</dbReference>
<dbReference type="SMART" id="SM00267">
    <property type="entry name" value="GGDEF"/>
    <property type="match status" value="1"/>
</dbReference>
<comment type="caution">
    <text evidence="7">The sequence shown here is derived from an EMBL/GenBank/DDBJ whole genome shotgun (WGS) entry which is preliminary data.</text>
</comment>
<organism evidence="7">
    <name type="scientific">bioreactor metagenome</name>
    <dbReference type="NCBI Taxonomy" id="1076179"/>
    <lineage>
        <taxon>unclassified sequences</taxon>
        <taxon>metagenomes</taxon>
        <taxon>ecological metagenomes</taxon>
    </lineage>
</organism>
<feature type="domain" description="PAS" evidence="3">
    <location>
        <begin position="135"/>
        <end position="205"/>
    </location>
</feature>
<dbReference type="SUPFAM" id="SSF109604">
    <property type="entry name" value="HD-domain/PDEase-like"/>
    <property type="match status" value="1"/>
</dbReference>
<dbReference type="NCBIfam" id="TIGR00254">
    <property type="entry name" value="GGDEF"/>
    <property type="match status" value="1"/>
</dbReference>
<dbReference type="InterPro" id="IPR029787">
    <property type="entry name" value="Nucleotide_cyclase"/>
</dbReference>
<evidence type="ECO:0000259" key="6">
    <source>
        <dbReference type="PROSITE" id="PS51832"/>
    </source>
</evidence>
<evidence type="ECO:0000256" key="2">
    <source>
        <dbReference type="SAM" id="Phobius"/>
    </source>
</evidence>
<dbReference type="CDD" id="cd00130">
    <property type="entry name" value="PAS"/>
    <property type="match status" value="1"/>
</dbReference>
<evidence type="ECO:0000313" key="7">
    <source>
        <dbReference type="EMBL" id="MPM07775.1"/>
    </source>
</evidence>
<name>A0A644WV32_9ZZZZ</name>
<dbReference type="PROSITE" id="PS50887">
    <property type="entry name" value="GGDEF"/>
    <property type="match status" value="1"/>
</dbReference>
<protein>
    <submittedName>
        <fullName evidence="7">Uncharacterized protein</fullName>
    </submittedName>
</protein>
<dbReference type="SMART" id="SM00091">
    <property type="entry name" value="PAS"/>
    <property type="match status" value="1"/>
</dbReference>
<feature type="transmembrane region" description="Helical" evidence="2">
    <location>
        <begin position="42"/>
        <end position="59"/>
    </location>
</feature>